<keyword evidence="4" id="KW-1185">Reference proteome</keyword>
<dbReference type="EMBL" id="OZ075141">
    <property type="protein sequence ID" value="CAL5032565.1"/>
    <property type="molecule type" value="Genomic_DNA"/>
</dbReference>
<dbReference type="Proteomes" id="UP001497457">
    <property type="component" value="Chromosome 5rd"/>
</dbReference>
<dbReference type="AlphaFoldDB" id="A0ABC9F337"/>
<name>A0ABC9F337_9POAL</name>
<gene>
    <name evidence="3" type="ORF">URODEC1_LOCUS100903</name>
    <name evidence="2" type="ORF">URODEC1_LOCUS82338</name>
</gene>
<organism evidence="3 4">
    <name type="scientific">Urochloa decumbens</name>
    <dbReference type="NCBI Taxonomy" id="240449"/>
    <lineage>
        <taxon>Eukaryota</taxon>
        <taxon>Viridiplantae</taxon>
        <taxon>Streptophyta</taxon>
        <taxon>Embryophyta</taxon>
        <taxon>Tracheophyta</taxon>
        <taxon>Spermatophyta</taxon>
        <taxon>Magnoliopsida</taxon>
        <taxon>Liliopsida</taxon>
        <taxon>Poales</taxon>
        <taxon>Poaceae</taxon>
        <taxon>PACMAD clade</taxon>
        <taxon>Panicoideae</taxon>
        <taxon>Panicodae</taxon>
        <taxon>Paniceae</taxon>
        <taxon>Melinidinae</taxon>
        <taxon>Urochloa</taxon>
    </lineage>
</organism>
<feature type="signal peptide" evidence="1">
    <location>
        <begin position="1"/>
        <end position="25"/>
    </location>
</feature>
<evidence type="ECO:0000313" key="4">
    <source>
        <dbReference type="Proteomes" id="UP001497457"/>
    </source>
</evidence>
<evidence type="ECO:0000313" key="3">
    <source>
        <dbReference type="EMBL" id="CAL5067267.1"/>
    </source>
</evidence>
<sequence length="104" mass="10624">MAPKTAALTILLLVVSLLFADHVKCQQLAGESQGQELAGNGRGGVDGGGDGGGVSPKSNCIEQPLYHGPCIDMLCAGACFVQMHRGGHCKGGLKQGTCFCFVCS</sequence>
<proteinExistence type="predicted"/>
<feature type="chain" id="PRO_5044721902" evidence="1">
    <location>
        <begin position="26"/>
        <end position="104"/>
    </location>
</feature>
<dbReference type="Proteomes" id="UP001497457">
    <property type="component" value="Chromosome 31b"/>
</dbReference>
<accession>A0ABC9F337</accession>
<evidence type="ECO:0000313" key="2">
    <source>
        <dbReference type="EMBL" id="CAL5032565.1"/>
    </source>
</evidence>
<protein>
    <submittedName>
        <fullName evidence="3">Uncharacterized protein</fullName>
    </submittedName>
</protein>
<reference evidence="3" key="1">
    <citation type="submission" date="2024-10" db="EMBL/GenBank/DDBJ databases">
        <authorList>
            <person name="Ryan C."/>
        </authorList>
    </citation>
    <scope>NUCLEOTIDE SEQUENCE [LARGE SCALE GENOMIC DNA]</scope>
</reference>
<keyword evidence="1" id="KW-0732">Signal</keyword>
<evidence type="ECO:0000256" key="1">
    <source>
        <dbReference type="SAM" id="SignalP"/>
    </source>
</evidence>
<dbReference type="EMBL" id="OZ075115">
    <property type="protein sequence ID" value="CAL5067267.1"/>
    <property type="molecule type" value="Genomic_DNA"/>
</dbReference>